<dbReference type="PANTHER" id="PTHR43236:SF2">
    <property type="entry name" value="BLL0069 PROTEIN"/>
    <property type="match status" value="1"/>
</dbReference>
<accession>A0AAU7B1E8</accession>
<organism evidence="2">
    <name type="scientific">Paraconexibacter sp. AEG42_29</name>
    <dbReference type="NCBI Taxonomy" id="2997339"/>
    <lineage>
        <taxon>Bacteria</taxon>
        <taxon>Bacillati</taxon>
        <taxon>Actinomycetota</taxon>
        <taxon>Thermoleophilia</taxon>
        <taxon>Solirubrobacterales</taxon>
        <taxon>Paraconexibacteraceae</taxon>
        <taxon>Paraconexibacter</taxon>
    </lineage>
</organism>
<dbReference type="InterPro" id="IPR052345">
    <property type="entry name" value="Rad_response_metalloprotease"/>
</dbReference>
<dbReference type="Pfam" id="PF06114">
    <property type="entry name" value="Peptidase_M78"/>
    <property type="match status" value="1"/>
</dbReference>
<dbReference type="AlphaFoldDB" id="A0AAU7B1E8"/>
<reference evidence="2" key="1">
    <citation type="submission" date="2022-12" db="EMBL/GenBank/DDBJ databases">
        <title>Paraconexibacter alkalitolerans sp. nov. and Baekduia alba sp. nov., isolated from soil and emended description of the genera Paraconexibacter (Chun et al., 2020) and Baekduia (An et al., 2020).</title>
        <authorList>
            <person name="Vieira S."/>
            <person name="Huber K.J."/>
            <person name="Geppert A."/>
            <person name="Wolf J."/>
            <person name="Neumann-Schaal M."/>
            <person name="Muesken M."/>
            <person name="Overmann J."/>
        </authorList>
    </citation>
    <scope>NUCLEOTIDE SEQUENCE</scope>
    <source>
        <strain evidence="2">AEG42_29</strain>
    </source>
</reference>
<dbReference type="PANTHER" id="PTHR43236">
    <property type="entry name" value="ANTITOXIN HIGA1"/>
    <property type="match status" value="1"/>
</dbReference>
<proteinExistence type="predicted"/>
<dbReference type="Gene3D" id="1.10.10.2910">
    <property type="match status" value="1"/>
</dbReference>
<name>A0AAU7B1E8_9ACTN</name>
<dbReference type="EMBL" id="CP114014">
    <property type="protein sequence ID" value="XAY07825.1"/>
    <property type="molecule type" value="Genomic_DNA"/>
</dbReference>
<sequence>MLERLPSLHSNRGAKRAREARAALGLDLGAPLSCLLDVVEDVVGLPVVIATLLDGLAGACVPLGPTRLLFVNGTEPRVRQRFTLAHELGHHWCGHDGGMVIDTIETVAGKTTTPYENEANAFAAEFLIPKVALTGRFAGDPTPDDVLTLAAEYGTSGVMTHFRLRQCGLITEAASAAFHAADHGAAWERLGLAGYPDRIARIAQLPYLSPRLESTHLGAAVRGDAAADSRLAVALARLLAPSS</sequence>
<evidence type="ECO:0000313" key="2">
    <source>
        <dbReference type="EMBL" id="XAY07825.1"/>
    </source>
</evidence>
<protein>
    <submittedName>
        <fullName evidence="2">Transcriptional regulator</fullName>
    </submittedName>
</protein>
<gene>
    <name evidence="2" type="ORF">DSM112329_04716</name>
</gene>
<evidence type="ECO:0000259" key="1">
    <source>
        <dbReference type="Pfam" id="PF06114"/>
    </source>
</evidence>
<feature type="domain" description="IrrE N-terminal-like" evidence="1">
    <location>
        <begin position="66"/>
        <end position="164"/>
    </location>
</feature>
<dbReference type="KEGG" id="parq:DSM112329_04716"/>
<dbReference type="InterPro" id="IPR010359">
    <property type="entry name" value="IrrE_HExxH"/>
</dbReference>